<evidence type="ECO:0000313" key="8">
    <source>
        <dbReference type="Proteomes" id="UP000691718"/>
    </source>
</evidence>
<dbReference type="Pfam" id="PF00501">
    <property type="entry name" value="AMP-binding"/>
    <property type="match status" value="1"/>
</dbReference>
<dbReference type="PROSITE" id="PS00455">
    <property type="entry name" value="AMP_BINDING"/>
    <property type="match status" value="1"/>
</dbReference>
<feature type="domain" description="AMP-binding enzyme C-terminal" evidence="6">
    <location>
        <begin position="343"/>
        <end position="419"/>
    </location>
</feature>
<evidence type="ECO:0000259" key="6">
    <source>
        <dbReference type="Pfam" id="PF13193"/>
    </source>
</evidence>
<dbReference type="Pfam" id="PF13193">
    <property type="entry name" value="AMP-binding_C"/>
    <property type="match status" value="1"/>
</dbReference>
<dbReference type="FunFam" id="3.30.300.30:FF:000007">
    <property type="entry name" value="4-coumarate--CoA ligase 2"/>
    <property type="match status" value="1"/>
</dbReference>
<evidence type="ECO:0000313" key="7">
    <source>
        <dbReference type="EMBL" id="CAG5052925.1"/>
    </source>
</evidence>
<protein>
    <submittedName>
        <fullName evidence="7">(apollo) hypothetical protein</fullName>
    </submittedName>
</protein>
<dbReference type="InterPro" id="IPR025110">
    <property type="entry name" value="AMP-bd_C"/>
</dbReference>
<feature type="domain" description="AMP-dependent synthetase/ligase" evidence="5">
    <location>
        <begin position="10"/>
        <end position="291"/>
    </location>
</feature>
<keyword evidence="4" id="KW-0576">Peroxisome</keyword>
<comment type="caution">
    <text evidence="7">The sequence shown here is derived from an EMBL/GenBank/DDBJ whole genome shotgun (WGS) entry which is preliminary data.</text>
</comment>
<dbReference type="OrthoDB" id="10253869at2759"/>
<dbReference type="Proteomes" id="UP000691718">
    <property type="component" value="Unassembled WGS sequence"/>
</dbReference>
<dbReference type="InterPro" id="IPR000873">
    <property type="entry name" value="AMP-dep_synth/lig_dom"/>
</dbReference>
<accession>A0A8S3Y2K9</accession>
<organism evidence="7 8">
    <name type="scientific">Parnassius apollo</name>
    <name type="common">Apollo butterfly</name>
    <name type="synonym">Papilio apollo</name>
    <dbReference type="NCBI Taxonomy" id="110799"/>
    <lineage>
        <taxon>Eukaryota</taxon>
        <taxon>Metazoa</taxon>
        <taxon>Ecdysozoa</taxon>
        <taxon>Arthropoda</taxon>
        <taxon>Hexapoda</taxon>
        <taxon>Insecta</taxon>
        <taxon>Pterygota</taxon>
        <taxon>Neoptera</taxon>
        <taxon>Endopterygota</taxon>
        <taxon>Lepidoptera</taxon>
        <taxon>Glossata</taxon>
        <taxon>Ditrysia</taxon>
        <taxon>Papilionoidea</taxon>
        <taxon>Papilionidae</taxon>
        <taxon>Parnassiinae</taxon>
        <taxon>Parnassini</taxon>
        <taxon>Parnassius</taxon>
        <taxon>Parnassius</taxon>
    </lineage>
</organism>
<dbReference type="AlphaFoldDB" id="A0A8S3Y2K9"/>
<sequence>MAEQGQDYIDELKHVMGISKPKFVFCSPQAYSVHENHLKLFLEVKNVILFGERKQNDVLLYNDLTTTKSVTLEEFKAVDVKGETDTLFILYSSGTSGFPKGVMQTHLNVLAACNLPSTVEPDTSMLVVTPWYHTMGLIGTLRCFSKGTSLVFMQKFDVESYLNTIELYKISQLTVVPPLLVALCKHQSHHDVSSVKLIYSGAAPLHSDTIKAVRERFPKVKAVLQGYGLTESTLGVTRDTYEMAHLAKPGGVGYIVKNTVIKIVDIKTGKVLGPNQTGEICVKGVLIMKGYIGEEHNSGDYFDEEGFFKTGDIGYYDDDKYFFIVDRLKELIKYKAYQVAPMEIEAVLLKHNGVRDAGVVGMPDAVAGEMPLAFVVPQPGANLTDTELQEFVAERLSNPKRLRGGVKFVKEIPKTSSGKILRKNLREMAKTVTSKL</sequence>
<dbReference type="PANTHER" id="PTHR24096">
    <property type="entry name" value="LONG-CHAIN-FATTY-ACID--COA LIGASE"/>
    <property type="match status" value="1"/>
</dbReference>
<evidence type="ECO:0000259" key="5">
    <source>
        <dbReference type="Pfam" id="PF00501"/>
    </source>
</evidence>
<dbReference type="GO" id="GO:0016405">
    <property type="term" value="F:CoA-ligase activity"/>
    <property type="evidence" value="ECO:0007669"/>
    <property type="project" value="TreeGrafter"/>
</dbReference>
<reference evidence="7" key="1">
    <citation type="submission" date="2021-04" db="EMBL/GenBank/DDBJ databases">
        <authorList>
            <person name="Tunstrom K."/>
        </authorList>
    </citation>
    <scope>NUCLEOTIDE SEQUENCE</scope>
</reference>
<keyword evidence="8" id="KW-1185">Reference proteome</keyword>
<dbReference type="PANTHER" id="PTHR24096:SF149">
    <property type="entry name" value="AMP-BINDING DOMAIN-CONTAINING PROTEIN-RELATED"/>
    <property type="match status" value="1"/>
</dbReference>
<dbReference type="GO" id="GO:0005777">
    <property type="term" value="C:peroxisome"/>
    <property type="evidence" value="ECO:0007669"/>
    <property type="project" value="UniProtKB-SubCell"/>
</dbReference>
<evidence type="ECO:0000256" key="1">
    <source>
        <dbReference type="ARBA" id="ARBA00004275"/>
    </source>
</evidence>
<evidence type="ECO:0000256" key="3">
    <source>
        <dbReference type="ARBA" id="ARBA00022598"/>
    </source>
</evidence>
<dbReference type="InterPro" id="IPR020845">
    <property type="entry name" value="AMP-binding_CS"/>
</dbReference>
<dbReference type="EMBL" id="CAJQZP010001539">
    <property type="protein sequence ID" value="CAG5052925.1"/>
    <property type="molecule type" value="Genomic_DNA"/>
</dbReference>
<evidence type="ECO:0000256" key="2">
    <source>
        <dbReference type="ARBA" id="ARBA00006432"/>
    </source>
</evidence>
<gene>
    <name evidence="7" type="ORF">PAPOLLO_LOCUS25497</name>
</gene>
<keyword evidence="3" id="KW-0436">Ligase</keyword>
<proteinExistence type="inferred from homology"/>
<comment type="subcellular location">
    <subcellularLocation>
        <location evidence="1">Peroxisome</location>
    </subcellularLocation>
</comment>
<comment type="similarity">
    <text evidence="2">Belongs to the ATP-dependent AMP-binding enzyme family.</text>
</comment>
<name>A0A8S3Y2K9_PARAO</name>
<evidence type="ECO:0000256" key="4">
    <source>
        <dbReference type="ARBA" id="ARBA00023140"/>
    </source>
</evidence>